<protein>
    <recommendedName>
        <fullName evidence="1">DUF6546 domain-containing protein</fullName>
    </recommendedName>
</protein>
<evidence type="ECO:0000313" key="2">
    <source>
        <dbReference type="EMBL" id="KAF4964064.1"/>
    </source>
</evidence>
<gene>
    <name evidence="2" type="ORF">FZEAL_10891</name>
</gene>
<dbReference type="OrthoDB" id="4802432at2759"/>
<reference evidence="2" key="1">
    <citation type="journal article" date="2020" name="BMC Genomics">
        <title>Correction to: Identification and distribution of gene clusters required for synthesis of sphingolipid metabolism inhibitors in diverse species of the filamentous fungus Fusarium.</title>
        <authorList>
            <person name="Kim H.S."/>
            <person name="Lohmar J.M."/>
            <person name="Busman M."/>
            <person name="Brown D.W."/>
            <person name="Naumann T.A."/>
            <person name="Divon H.H."/>
            <person name="Lysoe E."/>
            <person name="Uhlig S."/>
            <person name="Proctor R.H."/>
        </authorList>
    </citation>
    <scope>NUCLEOTIDE SEQUENCE</scope>
    <source>
        <strain evidence="2">NRRL 22465</strain>
    </source>
</reference>
<evidence type="ECO:0000259" key="1">
    <source>
        <dbReference type="Pfam" id="PF20183"/>
    </source>
</evidence>
<dbReference type="Pfam" id="PF20183">
    <property type="entry name" value="DUF6546"/>
    <property type="match status" value="1"/>
</dbReference>
<keyword evidence="3" id="KW-1185">Reference proteome</keyword>
<proteinExistence type="predicted"/>
<feature type="domain" description="DUF6546" evidence="1">
    <location>
        <begin position="335"/>
        <end position="496"/>
    </location>
</feature>
<dbReference type="EMBL" id="JABEYC010001551">
    <property type="protein sequence ID" value="KAF4964064.1"/>
    <property type="molecule type" value="Genomic_DNA"/>
</dbReference>
<accession>A0A8H4TUA4</accession>
<dbReference type="AlphaFoldDB" id="A0A8H4TUA4"/>
<dbReference type="InterPro" id="IPR046676">
    <property type="entry name" value="DUF6546"/>
</dbReference>
<dbReference type="Proteomes" id="UP000635477">
    <property type="component" value="Unassembled WGS sequence"/>
</dbReference>
<reference evidence="2" key="2">
    <citation type="submission" date="2020-05" db="EMBL/GenBank/DDBJ databases">
        <authorList>
            <person name="Kim H.-S."/>
            <person name="Proctor R.H."/>
            <person name="Brown D.W."/>
        </authorList>
    </citation>
    <scope>NUCLEOTIDE SEQUENCE</scope>
    <source>
        <strain evidence="2">NRRL 22465</strain>
    </source>
</reference>
<name>A0A8H4TUA4_9HYPO</name>
<sequence>MDAFAARSSWASLSPEIHMLILQCIIPKYGSIETRTDRGFGKASSLATVSREWQSFFEKETFRRMALVSSDLPAFAKAVRGKNAIRLNYINRLWLHIELAEYTRRIYSKPESATNIAQNNRTFTYAMAALLNALSSWDGIRGGLRLEINAHSPSDQKYHPLEFAIHDDYPFKFEEDLERYPSFSEYRRQGRLDCRVAGITRHHIVAKHGMMRRLRGTPLELQPWLFQRHQGCGNSIRNLPQVPIVKGLLLRQEFFRGIAPTSLARLLRDSFVALESFRYERWMARRKTDEHAFFNDLHTHLIPALPASVEGFFLSQQQRWDIKGPWPKQKLINQISWFLGTICHRFVEFCPPIEFAAKLFLRQIVLGGTREGSKLKHLSLRADQIQASSPQSAVTYFLSLAARAAKHLPRLRVLELWNCGHGFGYIFRYTQDDSRATITWRPLGTDFALEPKVLKTWAKVASDRVFSVERIPFTEADVGDPNFMHASIIPHLALRRLAFDPITEARIVSE</sequence>
<organism evidence="2 3">
    <name type="scientific">Fusarium zealandicum</name>
    <dbReference type="NCBI Taxonomy" id="1053134"/>
    <lineage>
        <taxon>Eukaryota</taxon>
        <taxon>Fungi</taxon>
        <taxon>Dikarya</taxon>
        <taxon>Ascomycota</taxon>
        <taxon>Pezizomycotina</taxon>
        <taxon>Sordariomycetes</taxon>
        <taxon>Hypocreomycetidae</taxon>
        <taxon>Hypocreales</taxon>
        <taxon>Nectriaceae</taxon>
        <taxon>Fusarium</taxon>
        <taxon>Fusarium staphyleae species complex</taxon>
    </lineage>
</organism>
<evidence type="ECO:0000313" key="3">
    <source>
        <dbReference type="Proteomes" id="UP000635477"/>
    </source>
</evidence>
<comment type="caution">
    <text evidence="2">The sequence shown here is derived from an EMBL/GenBank/DDBJ whole genome shotgun (WGS) entry which is preliminary data.</text>
</comment>